<accession>A0AAD7SHW9</accession>
<dbReference type="Proteomes" id="UP001221898">
    <property type="component" value="Unassembled WGS sequence"/>
</dbReference>
<dbReference type="InterPro" id="IPR002018">
    <property type="entry name" value="CarbesteraseB"/>
</dbReference>
<evidence type="ECO:0000313" key="6">
    <source>
        <dbReference type="EMBL" id="KAJ8402901.1"/>
    </source>
</evidence>
<organism evidence="6 7">
    <name type="scientific">Aldrovandia affinis</name>
    <dbReference type="NCBI Taxonomy" id="143900"/>
    <lineage>
        <taxon>Eukaryota</taxon>
        <taxon>Metazoa</taxon>
        <taxon>Chordata</taxon>
        <taxon>Craniata</taxon>
        <taxon>Vertebrata</taxon>
        <taxon>Euteleostomi</taxon>
        <taxon>Actinopterygii</taxon>
        <taxon>Neopterygii</taxon>
        <taxon>Teleostei</taxon>
        <taxon>Notacanthiformes</taxon>
        <taxon>Halosauridae</taxon>
        <taxon>Aldrovandia</taxon>
    </lineage>
</organism>
<proteinExistence type="inferred from homology"/>
<dbReference type="AlphaFoldDB" id="A0AAD7SHW9"/>
<dbReference type="Pfam" id="PF00135">
    <property type="entry name" value="COesterase"/>
    <property type="match status" value="1"/>
</dbReference>
<protein>
    <recommendedName>
        <fullName evidence="3">Carboxylic ester hydrolase</fullName>
        <ecNumber evidence="3">3.1.1.-</ecNumber>
    </recommendedName>
</protein>
<dbReference type="EMBL" id="JAINUG010000061">
    <property type="protein sequence ID" value="KAJ8402901.1"/>
    <property type="molecule type" value="Genomic_DNA"/>
</dbReference>
<evidence type="ECO:0000256" key="3">
    <source>
        <dbReference type="RuleBase" id="RU361235"/>
    </source>
</evidence>
<dbReference type="InterPro" id="IPR050309">
    <property type="entry name" value="Type-B_Carboxylest/Lipase"/>
</dbReference>
<sequence>MSDDVYEVQERNEYRYLVQEEGEEEEQYCRRHYVSPFLVLSRKCIFLICCGVLSLLALAGYLAYVAQTPPHSFVDVYTDCGELWGRKKDGIYSFKGIPYAAPPVGERRWKPPVDLLKSGLCWKGVYDATHPRGMCAQIQPLDETGQVIGEEDCLHLNVWTPTLRTDARLPVMVWLHGGFLHMLSGLERGYSPSEDLTAQTGLVYVSLNYRLNAFGFLALELLREGSPTNTSGNYGFMDQIAALRWVQRNIHVFGGDPGKITIFGQSSGGTSVWTLMMSPLAKGLFHRAIDMSGSYIYNSSLETAEKDNLVFLHKSGCQDLACLHKLSKAQVLKAIPWKEYPYWAANDLTDLPTKGKFVGPVAVVDGYVLLDTPFKTWENGNGYNDVPFVIGTTEQEVDFSPNYENISLWTWDDYRWFVTEKLTPFKASLPEQALELYPTSDKCPTNDRCPEWLYTTMVSDMRVTCPNNDLASRAANALKSPVYRYVVTHTPSKAVNTSNLIPFSSRFSFHLLDSLAFFRGLKEALGETSPTDRRFQEIITKYFVYFAETGKMPTTWPKYPSHVALLSSNFTTVQNHSTARCKLWEENGFYQYAWIN</sequence>
<dbReference type="GO" id="GO:0016787">
    <property type="term" value="F:hydrolase activity"/>
    <property type="evidence" value="ECO:0007669"/>
    <property type="project" value="UniProtKB-KW"/>
</dbReference>
<reference evidence="6" key="1">
    <citation type="journal article" date="2023" name="Science">
        <title>Genome structures resolve the early diversification of teleost fishes.</title>
        <authorList>
            <person name="Parey E."/>
            <person name="Louis A."/>
            <person name="Montfort J."/>
            <person name="Bouchez O."/>
            <person name="Roques C."/>
            <person name="Iampietro C."/>
            <person name="Lluch J."/>
            <person name="Castinel A."/>
            <person name="Donnadieu C."/>
            <person name="Desvignes T."/>
            <person name="Floi Bucao C."/>
            <person name="Jouanno E."/>
            <person name="Wen M."/>
            <person name="Mejri S."/>
            <person name="Dirks R."/>
            <person name="Jansen H."/>
            <person name="Henkel C."/>
            <person name="Chen W.J."/>
            <person name="Zahm M."/>
            <person name="Cabau C."/>
            <person name="Klopp C."/>
            <person name="Thompson A.W."/>
            <person name="Robinson-Rechavi M."/>
            <person name="Braasch I."/>
            <person name="Lecointre G."/>
            <person name="Bobe J."/>
            <person name="Postlethwait J.H."/>
            <person name="Berthelot C."/>
            <person name="Roest Crollius H."/>
            <person name="Guiguen Y."/>
        </authorList>
    </citation>
    <scope>NUCLEOTIDE SEQUENCE</scope>
    <source>
        <strain evidence="6">NC1722</strain>
    </source>
</reference>
<comment type="caution">
    <text evidence="6">The sequence shown here is derived from an EMBL/GenBank/DDBJ whole genome shotgun (WGS) entry which is preliminary data.</text>
</comment>
<dbReference type="InterPro" id="IPR029058">
    <property type="entry name" value="AB_hydrolase_fold"/>
</dbReference>
<dbReference type="PANTHER" id="PTHR11559">
    <property type="entry name" value="CARBOXYLESTERASE"/>
    <property type="match status" value="1"/>
</dbReference>
<evidence type="ECO:0000256" key="4">
    <source>
        <dbReference type="SAM" id="Phobius"/>
    </source>
</evidence>
<comment type="similarity">
    <text evidence="1 3">Belongs to the type-B carboxylesterase/lipase family.</text>
</comment>
<dbReference type="InterPro" id="IPR019826">
    <property type="entry name" value="Carboxylesterase_B_AS"/>
</dbReference>
<feature type="transmembrane region" description="Helical" evidence="4">
    <location>
        <begin position="44"/>
        <end position="64"/>
    </location>
</feature>
<evidence type="ECO:0000313" key="7">
    <source>
        <dbReference type="Proteomes" id="UP001221898"/>
    </source>
</evidence>
<dbReference type="EC" id="3.1.1.-" evidence="3"/>
<keyword evidence="4" id="KW-0812">Transmembrane</keyword>
<keyword evidence="4" id="KW-1133">Transmembrane helix</keyword>
<feature type="domain" description="Carboxylesterase type B" evidence="5">
    <location>
        <begin position="76"/>
        <end position="584"/>
    </location>
</feature>
<keyword evidence="2 3" id="KW-0378">Hydrolase</keyword>
<evidence type="ECO:0000256" key="1">
    <source>
        <dbReference type="ARBA" id="ARBA00005964"/>
    </source>
</evidence>
<keyword evidence="4" id="KW-0472">Membrane</keyword>
<evidence type="ECO:0000259" key="5">
    <source>
        <dbReference type="Pfam" id="PF00135"/>
    </source>
</evidence>
<gene>
    <name evidence="6" type="ORF">AAFF_G00362150</name>
</gene>
<keyword evidence="7" id="KW-1185">Reference proteome</keyword>
<name>A0AAD7SHW9_9TELE</name>
<dbReference type="Gene3D" id="3.40.50.1820">
    <property type="entry name" value="alpha/beta hydrolase"/>
    <property type="match status" value="1"/>
</dbReference>
<dbReference type="PROSITE" id="PS00122">
    <property type="entry name" value="CARBOXYLESTERASE_B_1"/>
    <property type="match status" value="1"/>
</dbReference>
<evidence type="ECO:0000256" key="2">
    <source>
        <dbReference type="ARBA" id="ARBA00022801"/>
    </source>
</evidence>
<dbReference type="SUPFAM" id="SSF53474">
    <property type="entry name" value="alpha/beta-Hydrolases"/>
    <property type="match status" value="1"/>
</dbReference>